<protein>
    <submittedName>
        <fullName evidence="12">CPA1 family monovalent cation:H+ antiporter</fullName>
    </submittedName>
</protein>
<dbReference type="SUPFAM" id="SSF57850">
    <property type="entry name" value="RING/U-box"/>
    <property type="match status" value="1"/>
</dbReference>
<gene>
    <name evidence="12" type="ORF">HNR15_000881</name>
</gene>
<feature type="transmembrane region" description="Helical" evidence="10">
    <location>
        <begin position="300"/>
        <end position="322"/>
    </location>
</feature>
<keyword evidence="3 10" id="KW-1003">Cell membrane</keyword>
<dbReference type="Gene3D" id="3.30.40.10">
    <property type="entry name" value="Zinc/RING finger domain, C3HC4 (zinc finger)"/>
    <property type="match status" value="1"/>
</dbReference>
<dbReference type="Proteomes" id="UP000571817">
    <property type="component" value="Unassembled WGS sequence"/>
</dbReference>
<comment type="subcellular location">
    <subcellularLocation>
        <location evidence="1 10">Cell membrane</location>
        <topology evidence="1 10">Multi-pass membrane protein</topology>
    </subcellularLocation>
</comment>
<evidence type="ECO:0000313" key="12">
    <source>
        <dbReference type="EMBL" id="NYJ73918.1"/>
    </source>
</evidence>
<dbReference type="GO" id="GO:0015386">
    <property type="term" value="F:potassium:proton antiporter activity"/>
    <property type="evidence" value="ECO:0007669"/>
    <property type="project" value="TreeGrafter"/>
</dbReference>
<evidence type="ECO:0000256" key="1">
    <source>
        <dbReference type="ARBA" id="ARBA00004651"/>
    </source>
</evidence>
<dbReference type="GO" id="GO:0005886">
    <property type="term" value="C:plasma membrane"/>
    <property type="evidence" value="ECO:0007669"/>
    <property type="project" value="UniProtKB-SubCell"/>
</dbReference>
<evidence type="ECO:0000256" key="9">
    <source>
        <dbReference type="ARBA" id="ARBA00023201"/>
    </source>
</evidence>
<keyword evidence="4 10" id="KW-0812">Transmembrane</keyword>
<keyword evidence="7 10" id="KW-0406">Ion transport</keyword>
<keyword evidence="5 10" id="KW-1133">Transmembrane helix</keyword>
<evidence type="ECO:0000256" key="2">
    <source>
        <dbReference type="ARBA" id="ARBA00022448"/>
    </source>
</evidence>
<dbReference type="PROSITE" id="PS50271">
    <property type="entry name" value="ZF_UBP"/>
    <property type="match status" value="1"/>
</dbReference>
<feature type="transmembrane region" description="Helical" evidence="10">
    <location>
        <begin position="181"/>
        <end position="198"/>
    </location>
</feature>
<dbReference type="GO" id="GO:0015385">
    <property type="term" value="F:sodium:proton antiporter activity"/>
    <property type="evidence" value="ECO:0007669"/>
    <property type="project" value="InterPro"/>
</dbReference>
<evidence type="ECO:0000256" key="7">
    <source>
        <dbReference type="ARBA" id="ARBA00023065"/>
    </source>
</evidence>
<evidence type="ECO:0000313" key="13">
    <source>
        <dbReference type="Proteomes" id="UP000571817"/>
    </source>
</evidence>
<dbReference type="InterPro" id="IPR013083">
    <property type="entry name" value="Znf_RING/FYVE/PHD"/>
</dbReference>
<organism evidence="12 13">
    <name type="scientific">Allobranchiibius huperziae</name>
    <dbReference type="NCBI Taxonomy" id="1874116"/>
    <lineage>
        <taxon>Bacteria</taxon>
        <taxon>Bacillati</taxon>
        <taxon>Actinomycetota</taxon>
        <taxon>Actinomycetes</taxon>
        <taxon>Micrococcales</taxon>
        <taxon>Dermacoccaceae</taxon>
        <taxon>Allobranchiibius</taxon>
    </lineage>
</organism>
<evidence type="ECO:0000256" key="3">
    <source>
        <dbReference type="ARBA" id="ARBA00022475"/>
    </source>
</evidence>
<comment type="caution">
    <text evidence="12">The sequence shown here is derived from an EMBL/GenBank/DDBJ whole genome shotgun (WGS) entry which is preliminary data.</text>
</comment>
<keyword evidence="10" id="KW-0050">Antiport</keyword>
<feature type="transmembrane region" description="Helical" evidence="10">
    <location>
        <begin position="373"/>
        <end position="396"/>
    </location>
</feature>
<sequence>MHVAFAVFFVAITVVVVATVARRIGTSAPLLLVAVGAAYSLLPGVDPIHIDPDLILFGFLPPLLFAAASSTSLVDIGRDKRQILGLSILLVLFTAFGVALIAWKLLDVPFAAALALGAIVAPPDAVAATAIARRIGLPRRVVLILEGESLLNDATALSTVNIAKVLIGGATLTWYGVTWDVIVAAVGGVLIGYVAYRVIAEVRKHIQDTITSVALSFLTPWVAYLPAERIDASGVVAVVIAGLLLAHEAPLIQTAQSRVSERTNWASITFMLENTVFLLIGLQVYSIVDGITNSRLGATKVVLISLVVLVTVIALRPIYLAIWQFVNRFIDFEQPQLTRREALVASWAGMRGVVTIAAAFLLPENTPERDAIIFIALVVTVGTLLLQGFSLGWVAGRLGLHAPDPREDALQQAQLVQAAVTAGRSRLGEIMQEEDDLPEEIVRQLRQQGDRRANLVWERLGGGLQVETPTQTYRRLRMQMLQSERAKVLHMRDKGVMDHEVLDEAMRYLDVEESTIAVVEDRTQQVRRELLLTPESRTFECDHLEEAPVAVDPLTPEGCPDCAREGTVPVHLRLCLTCGNVGCCDSSVGLHADRHFRNTGHPVMRSFEPGEGWRWCYVDKRLG</sequence>
<dbReference type="InterPro" id="IPR004705">
    <property type="entry name" value="Cation/H_exchanger_CPA1_bac"/>
</dbReference>
<accession>A0A853DAE2</accession>
<name>A0A853DAE2_9MICO</name>
<comment type="caution">
    <text evidence="10">Lacks conserved residue(s) required for the propagation of feature annotation.</text>
</comment>
<feature type="transmembrane region" description="Helical" evidence="10">
    <location>
        <begin position="109"/>
        <end position="133"/>
    </location>
</feature>
<feature type="transmembrane region" description="Helical" evidence="10">
    <location>
        <begin position="264"/>
        <end position="288"/>
    </location>
</feature>
<keyword evidence="9 10" id="KW-0739">Sodium transport</keyword>
<dbReference type="GO" id="GO:0098719">
    <property type="term" value="P:sodium ion import across plasma membrane"/>
    <property type="evidence" value="ECO:0007669"/>
    <property type="project" value="TreeGrafter"/>
</dbReference>
<dbReference type="Gene3D" id="6.10.140.1330">
    <property type="match status" value="1"/>
</dbReference>
<feature type="transmembrane region" description="Helical" evidence="10">
    <location>
        <begin position="210"/>
        <end position="227"/>
    </location>
</feature>
<feature type="transmembrane region" description="Helical" evidence="10">
    <location>
        <begin position="54"/>
        <end position="76"/>
    </location>
</feature>
<proteinExistence type="inferred from homology"/>
<dbReference type="AlphaFoldDB" id="A0A853DAE2"/>
<dbReference type="Pfam" id="PF02148">
    <property type="entry name" value="zf-UBP"/>
    <property type="match status" value="1"/>
</dbReference>
<dbReference type="Pfam" id="PF00999">
    <property type="entry name" value="Na_H_Exchanger"/>
    <property type="match status" value="1"/>
</dbReference>
<feature type="transmembrane region" description="Helical" evidence="10">
    <location>
        <begin position="83"/>
        <end position="103"/>
    </location>
</feature>
<comment type="similarity">
    <text evidence="10">Belongs to the monovalent cation:proton antiporter 1 (CPA1) transporter (TC 2.A.36) family.</text>
</comment>
<dbReference type="RefSeq" id="WP_179479466.1">
    <property type="nucleotide sequence ID" value="NZ_JACCFW010000001.1"/>
</dbReference>
<evidence type="ECO:0000256" key="10">
    <source>
        <dbReference type="RuleBase" id="RU366002"/>
    </source>
</evidence>
<dbReference type="PANTHER" id="PTHR10110">
    <property type="entry name" value="SODIUM/HYDROGEN EXCHANGER"/>
    <property type="match status" value="1"/>
</dbReference>
<evidence type="ECO:0000259" key="11">
    <source>
        <dbReference type="PROSITE" id="PS50271"/>
    </source>
</evidence>
<evidence type="ECO:0000256" key="6">
    <source>
        <dbReference type="ARBA" id="ARBA00023053"/>
    </source>
</evidence>
<dbReference type="GO" id="GO:0008270">
    <property type="term" value="F:zinc ion binding"/>
    <property type="evidence" value="ECO:0007669"/>
    <property type="project" value="InterPro"/>
</dbReference>
<feature type="domain" description="UBP-type" evidence="11">
    <location>
        <begin position="539"/>
        <end position="623"/>
    </location>
</feature>
<dbReference type="NCBIfam" id="TIGR00831">
    <property type="entry name" value="a_cpa1"/>
    <property type="match status" value="1"/>
</dbReference>
<evidence type="ECO:0000256" key="5">
    <source>
        <dbReference type="ARBA" id="ARBA00022989"/>
    </source>
</evidence>
<dbReference type="PANTHER" id="PTHR10110:SF86">
    <property type="entry name" value="SODIUM_HYDROGEN EXCHANGER 7"/>
    <property type="match status" value="1"/>
</dbReference>
<dbReference type="InterPro" id="IPR001607">
    <property type="entry name" value="Znf_UBP"/>
</dbReference>
<keyword evidence="2 10" id="KW-0813">Transport</keyword>
<evidence type="ECO:0000256" key="4">
    <source>
        <dbReference type="ARBA" id="ARBA00022692"/>
    </source>
</evidence>
<dbReference type="EMBL" id="JACCFW010000001">
    <property type="protein sequence ID" value="NYJ73918.1"/>
    <property type="molecule type" value="Genomic_DNA"/>
</dbReference>
<dbReference type="GO" id="GO:0051453">
    <property type="term" value="P:regulation of intracellular pH"/>
    <property type="evidence" value="ECO:0007669"/>
    <property type="project" value="TreeGrafter"/>
</dbReference>
<feature type="transmembrane region" description="Helical" evidence="10">
    <location>
        <begin position="233"/>
        <end position="252"/>
    </location>
</feature>
<feature type="transmembrane region" description="Helical" evidence="10">
    <location>
        <begin position="342"/>
        <end position="361"/>
    </location>
</feature>
<evidence type="ECO:0000256" key="8">
    <source>
        <dbReference type="ARBA" id="ARBA00023136"/>
    </source>
</evidence>
<keyword evidence="6 10" id="KW-0915">Sodium</keyword>
<dbReference type="InterPro" id="IPR018422">
    <property type="entry name" value="Cation/H_exchanger_CPA1"/>
</dbReference>
<comment type="function">
    <text evidence="10">Na(+)/H(+) antiporter that extrudes sodium in exchange for external protons.</text>
</comment>
<dbReference type="InterPro" id="IPR006153">
    <property type="entry name" value="Cation/H_exchanger_TM"/>
</dbReference>
<keyword evidence="8 10" id="KW-0472">Membrane</keyword>
<reference evidence="12 13" key="1">
    <citation type="submission" date="2020-07" db="EMBL/GenBank/DDBJ databases">
        <title>Sequencing the genomes of 1000 actinobacteria strains.</title>
        <authorList>
            <person name="Klenk H.-P."/>
        </authorList>
    </citation>
    <scope>NUCLEOTIDE SEQUENCE [LARGE SCALE GENOMIC DNA]</scope>
    <source>
        <strain evidence="12 13">DSM 29531</strain>
    </source>
</reference>
<keyword evidence="13" id="KW-1185">Reference proteome</keyword>